<dbReference type="EMBL" id="AMZH03014466">
    <property type="protein sequence ID" value="RRT47594.1"/>
    <property type="molecule type" value="Genomic_DNA"/>
</dbReference>
<dbReference type="AlphaFoldDB" id="A0A426Y793"/>
<name>A0A426Y793_ENSVE</name>
<protein>
    <submittedName>
        <fullName evidence="2">Uncharacterized protein</fullName>
    </submittedName>
</protein>
<proteinExistence type="predicted"/>
<evidence type="ECO:0000313" key="3">
    <source>
        <dbReference type="Proteomes" id="UP000287651"/>
    </source>
</evidence>
<organism evidence="2 3">
    <name type="scientific">Ensete ventricosum</name>
    <name type="common">Abyssinian banana</name>
    <name type="synonym">Musa ensete</name>
    <dbReference type="NCBI Taxonomy" id="4639"/>
    <lineage>
        <taxon>Eukaryota</taxon>
        <taxon>Viridiplantae</taxon>
        <taxon>Streptophyta</taxon>
        <taxon>Embryophyta</taxon>
        <taxon>Tracheophyta</taxon>
        <taxon>Spermatophyta</taxon>
        <taxon>Magnoliopsida</taxon>
        <taxon>Liliopsida</taxon>
        <taxon>Zingiberales</taxon>
        <taxon>Musaceae</taxon>
        <taxon>Ensete</taxon>
    </lineage>
</organism>
<feature type="compositionally biased region" description="Acidic residues" evidence="1">
    <location>
        <begin position="1"/>
        <end position="27"/>
    </location>
</feature>
<feature type="region of interest" description="Disordered" evidence="1">
    <location>
        <begin position="41"/>
        <end position="75"/>
    </location>
</feature>
<evidence type="ECO:0000313" key="2">
    <source>
        <dbReference type="EMBL" id="RRT47594.1"/>
    </source>
</evidence>
<comment type="caution">
    <text evidence="2">The sequence shown here is derived from an EMBL/GenBank/DDBJ whole genome shotgun (WGS) entry which is preliminary data.</text>
</comment>
<feature type="region of interest" description="Disordered" evidence="1">
    <location>
        <begin position="1"/>
        <end position="28"/>
    </location>
</feature>
<accession>A0A426Y793</accession>
<dbReference type="Proteomes" id="UP000287651">
    <property type="component" value="Unassembled WGS sequence"/>
</dbReference>
<evidence type="ECO:0000256" key="1">
    <source>
        <dbReference type="SAM" id="MobiDB-lite"/>
    </source>
</evidence>
<gene>
    <name evidence="2" type="ORF">B296_00039792</name>
</gene>
<sequence length="133" mass="15028">MKAAVEYDDAEDGNSEEGEKEDSDDLELGLSLAHPGIRAGFMRGEQREGHSSNNLPWEDQGVGSSQFDSPLEPLRHFDFGQGNGKDWVETDDCRDDVVEACSVSQRYAQRYWIPYHTEINSVCRYGLVRQTLL</sequence>
<reference evidence="2 3" key="1">
    <citation type="journal article" date="2014" name="Agronomy (Basel)">
        <title>A Draft Genome Sequence for Ensete ventricosum, the Drought-Tolerant Tree Against Hunger.</title>
        <authorList>
            <person name="Harrison J."/>
            <person name="Moore K.A."/>
            <person name="Paszkiewicz K."/>
            <person name="Jones T."/>
            <person name="Grant M."/>
            <person name="Ambacheew D."/>
            <person name="Muzemil S."/>
            <person name="Studholme D.J."/>
        </authorList>
    </citation>
    <scope>NUCLEOTIDE SEQUENCE [LARGE SCALE GENOMIC DNA]</scope>
</reference>